<keyword evidence="2" id="KW-1185">Reference proteome</keyword>
<accession>A0AAV5LUC1</accession>
<dbReference type="AlphaFoldDB" id="A0AAV5LUC1"/>
<reference evidence="1 2" key="1">
    <citation type="journal article" date="2021" name="Commun. Biol.">
        <title>The genome of Shorea leprosula (Dipterocarpaceae) highlights the ecological relevance of drought in aseasonal tropical rainforests.</title>
        <authorList>
            <person name="Ng K.K.S."/>
            <person name="Kobayashi M.J."/>
            <person name="Fawcett J.A."/>
            <person name="Hatakeyama M."/>
            <person name="Paape T."/>
            <person name="Ng C.H."/>
            <person name="Ang C.C."/>
            <person name="Tnah L.H."/>
            <person name="Lee C.T."/>
            <person name="Nishiyama T."/>
            <person name="Sese J."/>
            <person name="O'Brien M.J."/>
            <person name="Copetti D."/>
            <person name="Mohd Noor M.I."/>
            <person name="Ong R.C."/>
            <person name="Putra M."/>
            <person name="Sireger I.Z."/>
            <person name="Indrioko S."/>
            <person name="Kosugi Y."/>
            <person name="Izuno A."/>
            <person name="Isagi Y."/>
            <person name="Lee S.L."/>
            <person name="Shimizu K.K."/>
        </authorList>
    </citation>
    <scope>NUCLEOTIDE SEQUENCE [LARGE SCALE GENOMIC DNA]</scope>
    <source>
        <strain evidence="1">214</strain>
    </source>
</reference>
<sequence length="179" mass="19575">MNTFSLNLAFLSLTSPMVGLTYASIFTAFFAARFWPRGVSHENHLKTMRKGKKRGIERGLGGEVETPRVSSFGEHHLADLISLHFQLSCHSSNEGAKVLVECITMNKGIGRIGGEVVVEEGINMIVTGHVMGLRMLMNTVVTMILLDQEVFHHVAGVPILKACLLIGPMVMNDGKMPCP</sequence>
<dbReference type="EMBL" id="BPVZ01000147">
    <property type="protein sequence ID" value="GKV41078.1"/>
    <property type="molecule type" value="Genomic_DNA"/>
</dbReference>
<dbReference type="Proteomes" id="UP001054252">
    <property type="component" value="Unassembled WGS sequence"/>
</dbReference>
<gene>
    <name evidence="1" type="ORF">SLEP1_g48658</name>
</gene>
<evidence type="ECO:0000313" key="2">
    <source>
        <dbReference type="Proteomes" id="UP001054252"/>
    </source>
</evidence>
<comment type="caution">
    <text evidence="1">The sequence shown here is derived from an EMBL/GenBank/DDBJ whole genome shotgun (WGS) entry which is preliminary data.</text>
</comment>
<proteinExistence type="predicted"/>
<name>A0AAV5LUC1_9ROSI</name>
<evidence type="ECO:0000313" key="1">
    <source>
        <dbReference type="EMBL" id="GKV41078.1"/>
    </source>
</evidence>
<protein>
    <submittedName>
        <fullName evidence="1">Uncharacterized protein</fullName>
    </submittedName>
</protein>
<organism evidence="1 2">
    <name type="scientific">Rubroshorea leprosula</name>
    <dbReference type="NCBI Taxonomy" id="152421"/>
    <lineage>
        <taxon>Eukaryota</taxon>
        <taxon>Viridiplantae</taxon>
        <taxon>Streptophyta</taxon>
        <taxon>Embryophyta</taxon>
        <taxon>Tracheophyta</taxon>
        <taxon>Spermatophyta</taxon>
        <taxon>Magnoliopsida</taxon>
        <taxon>eudicotyledons</taxon>
        <taxon>Gunneridae</taxon>
        <taxon>Pentapetalae</taxon>
        <taxon>rosids</taxon>
        <taxon>malvids</taxon>
        <taxon>Malvales</taxon>
        <taxon>Dipterocarpaceae</taxon>
        <taxon>Rubroshorea</taxon>
    </lineage>
</organism>